<protein>
    <recommendedName>
        <fullName evidence="1">DUF1308 domain-containing protein</fullName>
    </recommendedName>
</protein>
<dbReference type="Pfam" id="PF07000">
    <property type="entry name" value="DUF1308"/>
    <property type="match status" value="1"/>
</dbReference>
<comment type="caution">
    <text evidence="2">The sequence shown here is derived from an EMBL/GenBank/DDBJ whole genome shotgun (WGS) entry which is preliminary data.</text>
</comment>
<gene>
    <name evidence="2" type="ORF">QTJ16_003233</name>
</gene>
<organism evidence="2 3">
    <name type="scientific">Diplocarpon rosae</name>
    <dbReference type="NCBI Taxonomy" id="946125"/>
    <lineage>
        <taxon>Eukaryota</taxon>
        <taxon>Fungi</taxon>
        <taxon>Dikarya</taxon>
        <taxon>Ascomycota</taxon>
        <taxon>Pezizomycotina</taxon>
        <taxon>Leotiomycetes</taxon>
        <taxon>Helotiales</taxon>
        <taxon>Drepanopezizaceae</taxon>
        <taxon>Diplocarpon</taxon>
    </lineage>
</organism>
<evidence type="ECO:0000313" key="2">
    <source>
        <dbReference type="EMBL" id="KAK2627267.1"/>
    </source>
</evidence>
<sequence length="535" mass="59887">MNIISLDYGSVAWLSKTDKTVLYKLLPSMASTATSMQTGLSDVQSPEADGFQSNCLHEEMVNRNILASRNESTTLAEDMYGRCRILLEELEHFQSHLRKLKKETRVEVKNFKSGVKSEMRILEKLSKSDPSDPKTTHGLRSSNFSFYSSVWSIAKTYTSITGLEKKFYKIHAQVDIISEDGLHWTKFSSVTEKKIILDLAKAGWVGSSDESEDEATEDDDKPEGLLKQVESLLKVSRAIVVHGRHPRISLVLPKIRAVPDSQEVTKILQKIRDLGVSIKTSEDFPIEPPLLADAIRKMTAERFDTFSKTLNIDCTTLLAFASDLSNARVEPALWHKRAISRQIEMEAEDALLPNSLWPACGARKLVCTKEAAVRMQEIIDTIGSEAERKRASLLLGTGENALLDKNQLVQRFQVLTNYPVPVEWSLPIKIVNFDMLTIMPNLPPFAAEISEKLTRINQSVFLYAWAHGLTTLSSNASVAKTFDHAVQANSKGENFGPDIWLSPSCRSLVGKEKGHRVFKEKEFEARATTTNGDSR</sequence>
<reference evidence="2" key="1">
    <citation type="submission" date="2023-06" db="EMBL/GenBank/DDBJ databases">
        <title>Draft genome of Marssonina rosae.</title>
        <authorList>
            <person name="Cheng Q."/>
        </authorList>
    </citation>
    <scope>NUCLEOTIDE SEQUENCE</scope>
    <source>
        <strain evidence="2">R4</strain>
    </source>
</reference>
<evidence type="ECO:0000313" key="3">
    <source>
        <dbReference type="Proteomes" id="UP001285354"/>
    </source>
</evidence>
<feature type="domain" description="DUF1308" evidence="1">
    <location>
        <begin position="310"/>
        <end position="396"/>
    </location>
</feature>
<dbReference type="AlphaFoldDB" id="A0AAD9T195"/>
<dbReference type="Proteomes" id="UP001285354">
    <property type="component" value="Unassembled WGS sequence"/>
</dbReference>
<proteinExistence type="predicted"/>
<name>A0AAD9T195_9HELO</name>
<accession>A0AAD9T195</accession>
<keyword evidence="3" id="KW-1185">Reference proteome</keyword>
<dbReference type="EMBL" id="JAUBYV010000004">
    <property type="protein sequence ID" value="KAK2627267.1"/>
    <property type="molecule type" value="Genomic_DNA"/>
</dbReference>
<evidence type="ECO:0000259" key="1">
    <source>
        <dbReference type="Pfam" id="PF07000"/>
    </source>
</evidence>
<dbReference type="PANTHER" id="PTHR13379:SF0">
    <property type="entry name" value="UPF0415 PROTEIN C7ORF25"/>
    <property type="match status" value="1"/>
</dbReference>
<dbReference type="PANTHER" id="PTHR13379">
    <property type="entry name" value="UNCHARACTERIZED DUF1308"/>
    <property type="match status" value="1"/>
</dbReference>
<dbReference type="InterPro" id="IPR010733">
    <property type="entry name" value="DUF1308"/>
</dbReference>